<dbReference type="Proteomes" id="UP000294933">
    <property type="component" value="Unassembled WGS sequence"/>
</dbReference>
<dbReference type="VEuPathDB" id="FungiDB:BD410DRAFT_826585"/>
<evidence type="ECO:0000313" key="2">
    <source>
        <dbReference type="Proteomes" id="UP000294933"/>
    </source>
</evidence>
<protein>
    <submittedName>
        <fullName evidence="1">Uncharacterized protein</fullName>
    </submittedName>
</protein>
<organism evidence="1 2">
    <name type="scientific">Rickenella mellea</name>
    <dbReference type="NCBI Taxonomy" id="50990"/>
    <lineage>
        <taxon>Eukaryota</taxon>
        <taxon>Fungi</taxon>
        <taxon>Dikarya</taxon>
        <taxon>Basidiomycota</taxon>
        <taxon>Agaricomycotina</taxon>
        <taxon>Agaricomycetes</taxon>
        <taxon>Hymenochaetales</taxon>
        <taxon>Rickenellaceae</taxon>
        <taxon>Rickenella</taxon>
    </lineage>
</organism>
<dbReference type="OrthoDB" id="2269034at2759"/>
<dbReference type="InterPro" id="IPR018247">
    <property type="entry name" value="EF_Hand_1_Ca_BS"/>
</dbReference>
<dbReference type="Gene3D" id="3.80.10.10">
    <property type="entry name" value="Ribonuclease Inhibitor"/>
    <property type="match status" value="1"/>
</dbReference>
<dbReference type="SUPFAM" id="SSF52047">
    <property type="entry name" value="RNI-like"/>
    <property type="match status" value="1"/>
</dbReference>
<accession>A0A4Y7QD86</accession>
<name>A0A4Y7QD86_9AGAM</name>
<dbReference type="InterPro" id="IPR032675">
    <property type="entry name" value="LRR_dom_sf"/>
</dbReference>
<reference evidence="1 2" key="1">
    <citation type="submission" date="2018-06" db="EMBL/GenBank/DDBJ databases">
        <title>A transcriptomic atlas of mushroom development highlights an independent origin of complex multicellularity.</title>
        <authorList>
            <consortium name="DOE Joint Genome Institute"/>
            <person name="Krizsan K."/>
            <person name="Almasi E."/>
            <person name="Merenyi Z."/>
            <person name="Sahu N."/>
            <person name="Viragh M."/>
            <person name="Koszo T."/>
            <person name="Mondo S."/>
            <person name="Kiss B."/>
            <person name="Balint B."/>
            <person name="Kues U."/>
            <person name="Barry K."/>
            <person name="Hegedus J.C."/>
            <person name="Henrissat B."/>
            <person name="Johnson J."/>
            <person name="Lipzen A."/>
            <person name="Ohm R."/>
            <person name="Nagy I."/>
            <person name="Pangilinan J."/>
            <person name="Yan J."/>
            <person name="Xiong Y."/>
            <person name="Grigoriev I.V."/>
            <person name="Hibbett D.S."/>
            <person name="Nagy L.G."/>
        </authorList>
    </citation>
    <scope>NUCLEOTIDE SEQUENCE [LARGE SCALE GENOMIC DNA]</scope>
    <source>
        <strain evidence="1 2">SZMC22713</strain>
    </source>
</reference>
<dbReference type="EMBL" id="ML170164">
    <property type="protein sequence ID" value="TDL25306.1"/>
    <property type="molecule type" value="Genomic_DNA"/>
</dbReference>
<gene>
    <name evidence="1" type="ORF">BD410DRAFT_826585</name>
</gene>
<dbReference type="PROSITE" id="PS00018">
    <property type="entry name" value="EF_HAND_1"/>
    <property type="match status" value="1"/>
</dbReference>
<sequence>MADENSNDCVDRMEVDVLHAQTLPDSKVPEPPCRAQAGLPFDVLSHIFLECLPDKGFPTLSTKVAPMTLGRVCSYWRDVALATHVLWAAFNVTSLYYYSSTGYLSNGRCALGLQEWIRRAGQCALSFHVSFYSTNDPGMDVVDTILLHRRRWKYAEGHLPADKWEYVVSAIAEGTPLLEHFDISTDHGYTSTIQLSSTPFLQTLMIKSTHKVLGLEACGRSLRRLSIRIANWNDGWSYLVSCPNLEIFEVESEHDSGSFRVDSDVEVLEARNLVSLRISLTTASPLLDRLHCPVLKTIYFDSCDTDSILVSFLARSSPPLESLTITAPFSSEILLDCLYHTPALKSLTVYRRPVLTHADVKALQLGPDAEKNICPGLQNINFETCVGYSNMKPMVEMVVSRWRNGGVFHCMNSEGTSAQGCQLERTLRSIRLGGCDFVEYSSYDSAYFASQPEIARCIEEGLEVSEEPPSDSDSD</sequence>
<dbReference type="AlphaFoldDB" id="A0A4Y7QD86"/>
<evidence type="ECO:0000313" key="1">
    <source>
        <dbReference type="EMBL" id="TDL25306.1"/>
    </source>
</evidence>
<proteinExistence type="predicted"/>
<keyword evidence="2" id="KW-1185">Reference proteome</keyword>